<evidence type="ECO:0000313" key="4">
    <source>
        <dbReference type="Proteomes" id="UP001163823"/>
    </source>
</evidence>
<accession>A0AAD7QFF7</accession>
<dbReference type="AlphaFoldDB" id="A0AAD7QFF7"/>
<feature type="coiled-coil region" evidence="1">
    <location>
        <begin position="2"/>
        <end position="36"/>
    </location>
</feature>
<gene>
    <name evidence="3" type="ORF">O6P43_003821</name>
</gene>
<reference evidence="3" key="1">
    <citation type="journal article" date="2023" name="Science">
        <title>Elucidation of the pathway for biosynthesis of saponin adjuvants from the soapbark tree.</title>
        <authorList>
            <person name="Reed J."/>
            <person name="Orme A."/>
            <person name="El-Demerdash A."/>
            <person name="Owen C."/>
            <person name="Martin L.B.B."/>
            <person name="Misra R.C."/>
            <person name="Kikuchi S."/>
            <person name="Rejzek M."/>
            <person name="Martin A.C."/>
            <person name="Harkess A."/>
            <person name="Leebens-Mack J."/>
            <person name="Louveau T."/>
            <person name="Stephenson M.J."/>
            <person name="Osbourn A."/>
        </authorList>
    </citation>
    <scope>NUCLEOTIDE SEQUENCE</scope>
    <source>
        <strain evidence="3">S10</strain>
    </source>
</reference>
<dbReference type="KEGG" id="qsa:O6P43_003821"/>
<protein>
    <submittedName>
        <fullName evidence="3">Retrotransposon gag protein</fullName>
    </submittedName>
</protein>
<keyword evidence="4" id="KW-1185">Reference proteome</keyword>
<evidence type="ECO:0000256" key="1">
    <source>
        <dbReference type="SAM" id="Coils"/>
    </source>
</evidence>
<name>A0AAD7QFF7_QUISA</name>
<proteinExistence type="predicted"/>
<keyword evidence="1" id="KW-0175">Coiled coil</keyword>
<evidence type="ECO:0000259" key="2">
    <source>
        <dbReference type="Pfam" id="PF03732"/>
    </source>
</evidence>
<feature type="domain" description="Retrotransposon gag" evidence="2">
    <location>
        <begin position="182"/>
        <end position="270"/>
    </location>
</feature>
<comment type="caution">
    <text evidence="3">The sequence shown here is derived from an EMBL/GenBank/DDBJ whole genome shotgun (WGS) entry which is preliminary data.</text>
</comment>
<dbReference type="Pfam" id="PF03732">
    <property type="entry name" value="Retrotrans_gag"/>
    <property type="match status" value="1"/>
</dbReference>
<sequence>MVSQTQAEIQRLEMRIEGVQEALNTMVEELNRKNEERVSHMMEEFKKMLEAQIRSIQHPPRIMVGNGNPGSYTNLGNAEFGSASRAAQETNISLARNRPPDLQHSGTSRGKWNSRDSKSWGFWRQRATMPDAIWWGTCYQPVRYARMDCPRFEWENFREWMYKMDQFFEVEGVLEMHKIRTVSAHLEGRALHWHQTFMRSLAGKVVSWDQYSASMRHRFANSAFEDLVANLVKLRQWGNVKDYQEQFENVLSQTSISESFSISCFLSGLHKGN</sequence>
<dbReference type="Proteomes" id="UP001163823">
    <property type="component" value="Chromosome 2"/>
</dbReference>
<organism evidence="3 4">
    <name type="scientific">Quillaja saponaria</name>
    <name type="common">Soap bark tree</name>
    <dbReference type="NCBI Taxonomy" id="32244"/>
    <lineage>
        <taxon>Eukaryota</taxon>
        <taxon>Viridiplantae</taxon>
        <taxon>Streptophyta</taxon>
        <taxon>Embryophyta</taxon>
        <taxon>Tracheophyta</taxon>
        <taxon>Spermatophyta</taxon>
        <taxon>Magnoliopsida</taxon>
        <taxon>eudicotyledons</taxon>
        <taxon>Gunneridae</taxon>
        <taxon>Pentapetalae</taxon>
        <taxon>rosids</taxon>
        <taxon>fabids</taxon>
        <taxon>Fabales</taxon>
        <taxon>Quillajaceae</taxon>
        <taxon>Quillaja</taxon>
    </lineage>
</organism>
<dbReference type="EMBL" id="JARAOO010000002">
    <property type="protein sequence ID" value="KAJ7980562.1"/>
    <property type="molecule type" value="Genomic_DNA"/>
</dbReference>
<dbReference type="InterPro" id="IPR005162">
    <property type="entry name" value="Retrotrans_gag_dom"/>
</dbReference>
<evidence type="ECO:0000313" key="3">
    <source>
        <dbReference type="EMBL" id="KAJ7980562.1"/>
    </source>
</evidence>